<dbReference type="EMBL" id="JBBNAF010000009">
    <property type="protein sequence ID" value="KAK9113705.1"/>
    <property type="molecule type" value="Genomic_DNA"/>
</dbReference>
<name>A0AAP0IEB3_9MAGN</name>
<sequence length="53" mass="5785">MTIGCGGWWRTATVGGCDVEEVVGVKEVIFKPNAPIPPELMVWSSFENFDVKG</sequence>
<organism evidence="1 2">
    <name type="scientific">Stephania yunnanensis</name>
    <dbReference type="NCBI Taxonomy" id="152371"/>
    <lineage>
        <taxon>Eukaryota</taxon>
        <taxon>Viridiplantae</taxon>
        <taxon>Streptophyta</taxon>
        <taxon>Embryophyta</taxon>
        <taxon>Tracheophyta</taxon>
        <taxon>Spermatophyta</taxon>
        <taxon>Magnoliopsida</taxon>
        <taxon>Ranunculales</taxon>
        <taxon>Menispermaceae</taxon>
        <taxon>Menispermoideae</taxon>
        <taxon>Cissampelideae</taxon>
        <taxon>Stephania</taxon>
    </lineage>
</organism>
<proteinExistence type="predicted"/>
<reference evidence="1 2" key="1">
    <citation type="submission" date="2024-01" db="EMBL/GenBank/DDBJ databases">
        <title>Genome assemblies of Stephania.</title>
        <authorList>
            <person name="Yang L."/>
        </authorList>
    </citation>
    <scope>NUCLEOTIDE SEQUENCE [LARGE SCALE GENOMIC DNA]</scope>
    <source>
        <strain evidence="1">YNDBR</strain>
        <tissue evidence="1">Leaf</tissue>
    </source>
</reference>
<evidence type="ECO:0000313" key="1">
    <source>
        <dbReference type="EMBL" id="KAK9113705.1"/>
    </source>
</evidence>
<gene>
    <name evidence="1" type="ORF">Syun_020502</name>
</gene>
<dbReference type="Proteomes" id="UP001420932">
    <property type="component" value="Unassembled WGS sequence"/>
</dbReference>
<dbReference type="AlphaFoldDB" id="A0AAP0IEB3"/>
<keyword evidence="2" id="KW-1185">Reference proteome</keyword>
<evidence type="ECO:0000313" key="2">
    <source>
        <dbReference type="Proteomes" id="UP001420932"/>
    </source>
</evidence>
<protein>
    <submittedName>
        <fullName evidence="1">Uncharacterized protein</fullName>
    </submittedName>
</protein>
<comment type="caution">
    <text evidence="1">The sequence shown here is derived from an EMBL/GenBank/DDBJ whole genome shotgun (WGS) entry which is preliminary data.</text>
</comment>
<accession>A0AAP0IEB3</accession>